<gene>
    <name evidence="2" type="ORF">ACHAWO_005361</name>
</gene>
<accession>A0ABD3Q3Z9</accession>
<evidence type="ECO:0000313" key="2">
    <source>
        <dbReference type="EMBL" id="KAL3795189.1"/>
    </source>
</evidence>
<dbReference type="AlphaFoldDB" id="A0ABD3Q3Z9"/>
<sequence length="213" mass="23403">MAVQPTLLSMASSAEKMTNTSYSPTTVFAVDELHSVFRASDGRGLIQAPSIPENVHGLAKKRTNSSFATDGEMSTFSEDDDEDIVSSITVGIPLRRAALSIFRPISGTKRPHCLLVHSSSDDEMDIGQKNIFKSPADDSSTPLVSRANPIRSEESDDESSNKRLRRTPSSAFSEPDSHALLTPQYLQHPLFFESWSRAHGLKTEEDQTLVHTL</sequence>
<organism evidence="2 3">
    <name type="scientific">Cyclotella atomus</name>
    <dbReference type="NCBI Taxonomy" id="382360"/>
    <lineage>
        <taxon>Eukaryota</taxon>
        <taxon>Sar</taxon>
        <taxon>Stramenopiles</taxon>
        <taxon>Ochrophyta</taxon>
        <taxon>Bacillariophyta</taxon>
        <taxon>Coscinodiscophyceae</taxon>
        <taxon>Thalassiosirophycidae</taxon>
        <taxon>Stephanodiscales</taxon>
        <taxon>Stephanodiscaceae</taxon>
        <taxon>Cyclotella</taxon>
    </lineage>
</organism>
<dbReference type="EMBL" id="JALLPJ020000332">
    <property type="protein sequence ID" value="KAL3795189.1"/>
    <property type="molecule type" value="Genomic_DNA"/>
</dbReference>
<proteinExistence type="predicted"/>
<dbReference type="Proteomes" id="UP001530400">
    <property type="component" value="Unassembled WGS sequence"/>
</dbReference>
<feature type="region of interest" description="Disordered" evidence="1">
    <location>
        <begin position="130"/>
        <end position="178"/>
    </location>
</feature>
<evidence type="ECO:0000256" key="1">
    <source>
        <dbReference type="SAM" id="MobiDB-lite"/>
    </source>
</evidence>
<reference evidence="2 3" key="1">
    <citation type="submission" date="2024-10" db="EMBL/GenBank/DDBJ databases">
        <title>Updated reference genomes for cyclostephanoid diatoms.</title>
        <authorList>
            <person name="Roberts W.R."/>
            <person name="Alverson A.J."/>
        </authorList>
    </citation>
    <scope>NUCLEOTIDE SEQUENCE [LARGE SCALE GENOMIC DNA]</scope>
    <source>
        <strain evidence="2 3">AJA010-31</strain>
    </source>
</reference>
<evidence type="ECO:0000313" key="3">
    <source>
        <dbReference type="Proteomes" id="UP001530400"/>
    </source>
</evidence>
<name>A0ABD3Q3Z9_9STRA</name>
<protein>
    <submittedName>
        <fullName evidence="2">Uncharacterized protein</fullName>
    </submittedName>
</protein>
<keyword evidence="3" id="KW-1185">Reference proteome</keyword>
<comment type="caution">
    <text evidence="2">The sequence shown here is derived from an EMBL/GenBank/DDBJ whole genome shotgun (WGS) entry which is preliminary data.</text>
</comment>